<dbReference type="PANTHER" id="PTHR40465:SF1">
    <property type="entry name" value="DUF6534 DOMAIN-CONTAINING PROTEIN"/>
    <property type="match status" value="1"/>
</dbReference>
<feature type="transmembrane region" description="Helical" evidence="1">
    <location>
        <begin position="134"/>
        <end position="154"/>
    </location>
</feature>
<feature type="transmembrane region" description="Helical" evidence="1">
    <location>
        <begin position="37"/>
        <end position="57"/>
    </location>
</feature>
<keyword evidence="3" id="KW-1185">Reference proteome</keyword>
<gene>
    <name evidence="2" type="ORF">B0H17DRAFT_1204860</name>
</gene>
<proteinExistence type="predicted"/>
<accession>A0AAD7D8J9</accession>
<evidence type="ECO:0000256" key="1">
    <source>
        <dbReference type="SAM" id="Phobius"/>
    </source>
</evidence>
<feature type="transmembrane region" description="Helical" evidence="1">
    <location>
        <begin position="77"/>
        <end position="95"/>
    </location>
</feature>
<dbReference type="PANTHER" id="PTHR40465">
    <property type="entry name" value="CHROMOSOME 1, WHOLE GENOME SHOTGUN SEQUENCE"/>
    <property type="match status" value="1"/>
</dbReference>
<reference evidence="2" key="1">
    <citation type="submission" date="2023-03" db="EMBL/GenBank/DDBJ databases">
        <title>Massive genome expansion in bonnet fungi (Mycena s.s.) driven by repeated elements and novel gene families across ecological guilds.</title>
        <authorList>
            <consortium name="Lawrence Berkeley National Laboratory"/>
            <person name="Harder C.B."/>
            <person name="Miyauchi S."/>
            <person name="Viragh M."/>
            <person name="Kuo A."/>
            <person name="Thoen E."/>
            <person name="Andreopoulos B."/>
            <person name="Lu D."/>
            <person name="Skrede I."/>
            <person name="Drula E."/>
            <person name="Henrissat B."/>
            <person name="Morin E."/>
            <person name="Kohler A."/>
            <person name="Barry K."/>
            <person name="LaButti K."/>
            <person name="Morin E."/>
            <person name="Salamov A."/>
            <person name="Lipzen A."/>
            <person name="Mereny Z."/>
            <person name="Hegedus B."/>
            <person name="Baldrian P."/>
            <person name="Stursova M."/>
            <person name="Weitz H."/>
            <person name="Taylor A."/>
            <person name="Grigoriev I.V."/>
            <person name="Nagy L.G."/>
            <person name="Martin F."/>
            <person name="Kauserud H."/>
        </authorList>
    </citation>
    <scope>NUCLEOTIDE SEQUENCE</scope>
    <source>
        <strain evidence="2">CBHHK067</strain>
    </source>
</reference>
<sequence>MSNLYDLSLGCLLVSSWVNMFLFALELKDTSVDIKRMVLIALTGDTLTVIACLSSTYLYMVTHWGEDSYLATQPWGIAGYVIGTGITGAAVQIFLTRMLFNLTKQWIWLPVIGLFIAVGIAGAGATAGGLVKWVTVWLSGCIAADTTITIILVIRFQSLKSNFVGTNNLLQRLSVAAVRKWLHHHGRNLSPETNTALMLEITIGRVYSLCMLSNLNNRIWLTDNSSRGIESSKGGPHRMAVSHGDTKDTVVRIQKDVQYTTDDDNSSRIPMDSLAFGRRKQEDAESGEQQYVTKGASYVEF</sequence>
<evidence type="ECO:0000313" key="2">
    <source>
        <dbReference type="EMBL" id="KAJ7683871.1"/>
    </source>
</evidence>
<dbReference type="EMBL" id="JARKIE010000104">
    <property type="protein sequence ID" value="KAJ7683871.1"/>
    <property type="molecule type" value="Genomic_DNA"/>
</dbReference>
<organism evidence="2 3">
    <name type="scientific">Mycena rosella</name>
    <name type="common">Pink bonnet</name>
    <name type="synonym">Agaricus rosellus</name>
    <dbReference type="NCBI Taxonomy" id="1033263"/>
    <lineage>
        <taxon>Eukaryota</taxon>
        <taxon>Fungi</taxon>
        <taxon>Dikarya</taxon>
        <taxon>Basidiomycota</taxon>
        <taxon>Agaricomycotina</taxon>
        <taxon>Agaricomycetes</taxon>
        <taxon>Agaricomycetidae</taxon>
        <taxon>Agaricales</taxon>
        <taxon>Marasmiineae</taxon>
        <taxon>Mycenaceae</taxon>
        <taxon>Mycena</taxon>
    </lineage>
</organism>
<evidence type="ECO:0000313" key="3">
    <source>
        <dbReference type="Proteomes" id="UP001221757"/>
    </source>
</evidence>
<keyword evidence="1" id="KW-0472">Membrane</keyword>
<name>A0AAD7D8J9_MYCRO</name>
<keyword evidence="1" id="KW-1133">Transmembrane helix</keyword>
<feature type="transmembrane region" description="Helical" evidence="1">
    <location>
        <begin position="6"/>
        <end position="25"/>
    </location>
</feature>
<comment type="caution">
    <text evidence="2">The sequence shown here is derived from an EMBL/GenBank/DDBJ whole genome shotgun (WGS) entry which is preliminary data.</text>
</comment>
<dbReference type="Proteomes" id="UP001221757">
    <property type="component" value="Unassembled WGS sequence"/>
</dbReference>
<protein>
    <submittedName>
        <fullName evidence="2">Uncharacterized protein</fullName>
    </submittedName>
</protein>
<dbReference type="AlphaFoldDB" id="A0AAD7D8J9"/>
<feature type="transmembrane region" description="Helical" evidence="1">
    <location>
        <begin position="107"/>
        <end position="128"/>
    </location>
</feature>
<keyword evidence="1" id="KW-0812">Transmembrane</keyword>